<keyword evidence="2 5" id="KW-0812">Transmembrane</keyword>
<feature type="transmembrane region" description="Helical" evidence="7">
    <location>
        <begin position="419"/>
        <end position="441"/>
    </location>
</feature>
<dbReference type="GO" id="GO:0015990">
    <property type="term" value="P:electron transport coupled proton transport"/>
    <property type="evidence" value="ECO:0007669"/>
    <property type="project" value="TreeGrafter"/>
</dbReference>
<feature type="transmembrane region" description="Helical" evidence="7">
    <location>
        <begin position="359"/>
        <end position="380"/>
    </location>
</feature>
<feature type="domain" description="NADH:quinone oxidoreductase/Mrp antiporter transmembrane" evidence="8">
    <location>
        <begin position="216"/>
        <end position="486"/>
    </location>
</feature>
<dbReference type="RefSeq" id="WP_103937767.1">
    <property type="nucleotide sequence ID" value="NZ_FNVO01000004.1"/>
</dbReference>
<dbReference type="PRINTS" id="PR01435">
    <property type="entry name" value="NPOXDRDTASE5"/>
</dbReference>
<feature type="transmembrane region" description="Helical" evidence="7">
    <location>
        <begin position="453"/>
        <end position="475"/>
    </location>
</feature>
<evidence type="ECO:0000256" key="1">
    <source>
        <dbReference type="ARBA" id="ARBA00004127"/>
    </source>
</evidence>
<dbReference type="GO" id="GO:0016020">
    <property type="term" value="C:membrane"/>
    <property type="evidence" value="ECO:0007669"/>
    <property type="project" value="UniProtKB-SubCell"/>
</dbReference>
<keyword evidence="3 7" id="KW-1133">Transmembrane helix</keyword>
<dbReference type="NCBIfam" id="TIGR01974">
    <property type="entry name" value="NDH_I_L"/>
    <property type="match status" value="1"/>
</dbReference>
<dbReference type="GO" id="GO:0042773">
    <property type="term" value="P:ATP synthesis coupled electron transport"/>
    <property type="evidence" value="ECO:0007669"/>
    <property type="project" value="InterPro"/>
</dbReference>
<evidence type="ECO:0000313" key="11">
    <source>
        <dbReference type="Proteomes" id="UP000236723"/>
    </source>
</evidence>
<dbReference type="OrthoDB" id="9811798at2"/>
<dbReference type="InterPro" id="IPR001750">
    <property type="entry name" value="ND/Mrp_TM"/>
</dbReference>
<feature type="transmembrane region" description="Helical" evidence="7">
    <location>
        <begin position="290"/>
        <end position="308"/>
    </location>
</feature>
<dbReference type="GO" id="GO:0008137">
    <property type="term" value="F:NADH dehydrogenase (ubiquinone) activity"/>
    <property type="evidence" value="ECO:0007669"/>
    <property type="project" value="InterPro"/>
</dbReference>
<dbReference type="Gene3D" id="1.20.5.2700">
    <property type="match status" value="1"/>
</dbReference>
<feature type="transmembrane region" description="Helical" evidence="7">
    <location>
        <begin position="698"/>
        <end position="717"/>
    </location>
</feature>
<feature type="transmembrane region" description="Helical" evidence="7">
    <location>
        <begin position="387"/>
        <end position="413"/>
    </location>
</feature>
<feature type="transmembrane region" description="Helical" evidence="7">
    <location>
        <begin position="199"/>
        <end position="217"/>
    </location>
</feature>
<dbReference type="Pfam" id="PF00361">
    <property type="entry name" value="Proton_antipo_M"/>
    <property type="match status" value="1"/>
</dbReference>
<evidence type="ECO:0000259" key="8">
    <source>
        <dbReference type="Pfam" id="PF00361"/>
    </source>
</evidence>
<feature type="region of interest" description="Disordered" evidence="6">
    <location>
        <begin position="36"/>
        <end position="96"/>
    </location>
</feature>
<gene>
    <name evidence="10" type="ORF">SAMN04489712_104334</name>
</gene>
<feature type="transmembrane region" description="Helical" evidence="7">
    <location>
        <begin position="329"/>
        <end position="347"/>
    </location>
</feature>
<dbReference type="Proteomes" id="UP000236723">
    <property type="component" value="Unassembled WGS sequence"/>
</dbReference>
<evidence type="ECO:0000259" key="9">
    <source>
        <dbReference type="Pfam" id="PF00662"/>
    </source>
</evidence>
<feature type="domain" description="NADH-Ubiquinone oxidoreductase (complex I) chain 5 N-terminal" evidence="9">
    <location>
        <begin position="151"/>
        <end position="199"/>
    </location>
</feature>
<evidence type="ECO:0000256" key="7">
    <source>
        <dbReference type="SAM" id="Phobius"/>
    </source>
</evidence>
<name>A0A1H5Z6J8_9ACTN</name>
<sequence length="718" mass="74334">MIVLASLTILLPFAAAFAGMLLGPWASRRLGARPLPAASAGAPGSPGGPRTPDAQPPPGTPEETPVEVSAEAPTTPLPVARPETAPVPGGGPRSAELGRQVAGDMALRGLRHNGPALIACLPMAVSTVLALIVAVVVWREPGVRTGVLTSIPTGTIDIAVGLRVDGLAALVGLMVCCVALAVQVYSVAYMAKDPRYSSYTAFISLFTAAMLLVVYAGDLLVLYVGWEVMGVCSYFLIGHHWEERANSRAAVKAFLMTRIGDVGFLIGIFVLGIGAGTFSIGGVLARIPEMPQATVTAAALLLLAGVAGKSAQFPLHTWLPDAMAGPTPISALIHAATMVAAGVYVVARLYPVFLSSSAALTVLGAMAVVSMLGSALAALAQNDLKRVLAYSTISQLAYMAAGLAVGAQSAAIFHLVTHGAFKALLFLAAGSVIFVAGSNLLGHYGGLRRAMPVTFWSMTAGYAALVGLPPVSGFFSKDSIIEGARHAAAHGGMLSEQPQARGFAAYEPVGPGEPAAAFAHLPAGMAWLIYIALLVTVGVTAAYAMRAWLMTFFGEPRTTFEAREAPTLMTWPVAALAVPTALLGFFGLGAEELRPHLVSVGLSLLWAAAGVAVVYVLWNRDPALDPADRLGPLRKVLDRAFYVDEVYAALVVRPVQALAHMVAAADRRGIDAAVVSTAGWSRLAGGTLRRLQTGNAQTYLTALLAGVLLLVLGVVVLL</sequence>
<dbReference type="GO" id="GO:0012505">
    <property type="term" value="C:endomembrane system"/>
    <property type="evidence" value="ECO:0007669"/>
    <property type="project" value="UniProtKB-SubCell"/>
</dbReference>
<protein>
    <submittedName>
        <fullName evidence="10">NADH dehydrogenase subunit L</fullName>
    </submittedName>
</protein>
<feature type="transmembrane region" description="Helical" evidence="7">
    <location>
        <begin position="167"/>
        <end position="187"/>
    </location>
</feature>
<evidence type="ECO:0000256" key="2">
    <source>
        <dbReference type="ARBA" id="ARBA00022692"/>
    </source>
</evidence>
<feature type="transmembrane region" description="Helical" evidence="7">
    <location>
        <begin position="262"/>
        <end position="284"/>
    </location>
</feature>
<accession>A0A1H5Z6J8</accession>
<dbReference type="PANTHER" id="PTHR42829">
    <property type="entry name" value="NADH-UBIQUINONE OXIDOREDUCTASE CHAIN 5"/>
    <property type="match status" value="1"/>
</dbReference>
<proteinExistence type="predicted"/>
<dbReference type="InterPro" id="IPR001516">
    <property type="entry name" value="Proton_antipo_N"/>
</dbReference>
<dbReference type="AlphaFoldDB" id="A0A1H5Z6J8"/>
<dbReference type="PRINTS" id="PR01434">
    <property type="entry name" value="NADHDHGNASE5"/>
</dbReference>
<feature type="transmembrane region" description="Helical" evidence="7">
    <location>
        <begin position="6"/>
        <end position="26"/>
    </location>
</feature>
<dbReference type="InterPro" id="IPR003945">
    <property type="entry name" value="NU5C-like"/>
</dbReference>
<evidence type="ECO:0000256" key="6">
    <source>
        <dbReference type="SAM" id="MobiDB-lite"/>
    </source>
</evidence>
<feature type="transmembrane region" description="Helical" evidence="7">
    <location>
        <begin position="527"/>
        <end position="549"/>
    </location>
</feature>
<evidence type="ECO:0000256" key="5">
    <source>
        <dbReference type="RuleBase" id="RU000320"/>
    </source>
</evidence>
<feature type="transmembrane region" description="Helical" evidence="7">
    <location>
        <begin position="596"/>
        <end position="618"/>
    </location>
</feature>
<feature type="transmembrane region" description="Helical" evidence="7">
    <location>
        <begin position="116"/>
        <end position="138"/>
    </location>
</feature>
<organism evidence="10 11">
    <name type="scientific">Thermomonospora echinospora</name>
    <dbReference type="NCBI Taxonomy" id="1992"/>
    <lineage>
        <taxon>Bacteria</taxon>
        <taxon>Bacillati</taxon>
        <taxon>Actinomycetota</taxon>
        <taxon>Actinomycetes</taxon>
        <taxon>Streptosporangiales</taxon>
        <taxon>Thermomonosporaceae</taxon>
        <taxon>Thermomonospora</taxon>
    </lineage>
</organism>
<evidence type="ECO:0000313" key="10">
    <source>
        <dbReference type="EMBL" id="SEG31006.1"/>
    </source>
</evidence>
<keyword evidence="4 7" id="KW-0472">Membrane</keyword>
<evidence type="ECO:0000256" key="4">
    <source>
        <dbReference type="ARBA" id="ARBA00023136"/>
    </source>
</evidence>
<evidence type="ECO:0000256" key="3">
    <source>
        <dbReference type="ARBA" id="ARBA00022989"/>
    </source>
</evidence>
<dbReference type="Pfam" id="PF00662">
    <property type="entry name" value="Proton_antipo_N"/>
    <property type="match status" value="1"/>
</dbReference>
<feature type="transmembrane region" description="Helical" evidence="7">
    <location>
        <begin position="570"/>
        <end position="590"/>
    </location>
</feature>
<keyword evidence="11" id="KW-1185">Reference proteome</keyword>
<dbReference type="PANTHER" id="PTHR42829:SF2">
    <property type="entry name" value="NADH-UBIQUINONE OXIDOREDUCTASE CHAIN 5"/>
    <property type="match status" value="1"/>
</dbReference>
<dbReference type="GO" id="GO:0003954">
    <property type="term" value="F:NADH dehydrogenase activity"/>
    <property type="evidence" value="ECO:0007669"/>
    <property type="project" value="TreeGrafter"/>
</dbReference>
<dbReference type="InterPro" id="IPR018393">
    <property type="entry name" value="NADHpl_OxRdtase_5_subgr"/>
</dbReference>
<dbReference type="EMBL" id="FNVO01000004">
    <property type="protein sequence ID" value="SEG31006.1"/>
    <property type="molecule type" value="Genomic_DNA"/>
</dbReference>
<reference evidence="11" key="1">
    <citation type="submission" date="2016-10" db="EMBL/GenBank/DDBJ databases">
        <authorList>
            <person name="Varghese N."/>
            <person name="Submissions S."/>
        </authorList>
    </citation>
    <scope>NUCLEOTIDE SEQUENCE [LARGE SCALE GENOMIC DNA]</scope>
    <source>
        <strain evidence="11">DSM 43163</strain>
    </source>
</reference>
<comment type="subcellular location">
    <subcellularLocation>
        <location evidence="1">Endomembrane system</location>
        <topology evidence="1">Multi-pass membrane protein</topology>
    </subcellularLocation>
    <subcellularLocation>
        <location evidence="5">Membrane</location>
        <topology evidence="5">Multi-pass membrane protein</topology>
    </subcellularLocation>
</comment>